<feature type="transmembrane region" description="Helical" evidence="9">
    <location>
        <begin position="20"/>
        <end position="41"/>
    </location>
</feature>
<keyword evidence="7 9" id="KW-0472">Membrane</keyword>
<proteinExistence type="inferred from homology"/>
<evidence type="ECO:0000256" key="1">
    <source>
        <dbReference type="ARBA" id="ARBA00004429"/>
    </source>
</evidence>
<comment type="subunit">
    <text evidence="9">The complex comprises the extracytoplasmic solute receptor protein and the two transmembrane proteins.</text>
</comment>
<evidence type="ECO:0000256" key="3">
    <source>
        <dbReference type="ARBA" id="ARBA00022475"/>
    </source>
</evidence>
<keyword evidence="3" id="KW-1003">Cell membrane</keyword>
<feature type="transmembrane region" description="Helical" evidence="9">
    <location>
        <begin position="53"/>
        <end position="70"/>
    </location>
</feature>
<gene>
    <name evidence="11" type="ORF">ACFO4O_16035</name>
</gene>
<dbReference type="Proteomes" id="UP001595897">
    <property type="component" value="Unassembled WGS sequence"/>
</dbReference>
<dbReference type="InterPro" id="IPR055348">
    <property type="entry name" value="DctQ"/>
</dbReference>
<feature type="domain" description="Tripartite ATP-independent periplasmic transporters DctQ component" evidence="10">
    <location>
        <begin position="27"/>
        <end position="159"/>
    </location>
</feature>
<keyword evidence="2 9" id="KW-0813">Transport</keyword>
<evidence type="ECO:0000313" key="12">
    <source>
        <dbReference type="Proteomes" id="UP001595897"/>
    </source>
</evidence>
<keyword evidence="4 9" id="KW-0997">Cell inner membrane</keyword>
<evidence type="ECO:0000256" key="8">
    <source>
        <dbReference type="ARBA" id="ARBA00038436"/>
    </source>
</evidence>
<keyword evidence="5 9" id="KW-0812">Transmembrane</keyword>
<reference evidence="12" key="1">
    <citation type="journal article" date="2019" name="Int. J. Syst. Evol. Microbiol.">
        <title>The Global Catalogue of Microorganisms (GCM) 10K type strain sequencing project: providing services to taxonomists for standard genome sequencing and annotation.</title>
        <authorList>
            <consortium name="The Broad Institute Genomics Platform"/>
            <consortium name="The Broad Institute Genome Sequencing Center for Infectious Disease"/>
            <person name="Wu L."/>
            <person name="Ma J."/>
        </authorList>
    </citation>
    <scope>NUCLEOTIDE SEQUENCE [LARGE SCALE GENOMIC DNA]</scope>
    <source>
        <strain evidence="12">KACC 12507</strain>
    </source>
</reference>
<dbReference type="EMBL" id="JBHSGU010000019">
    <property type="protein sequence ID" value="MFC4701666.1"/>
    <property type="molecule type" value="Genomic_DNA"/>
</dbReference>
<comment type="similarity">
    <text evidence="8 9">Belongs to the TRAP transporter small permease family.</text>
</comment>
<keyword evidence="12" id="KW-1185">Reference proteome</keyword>
<evidence type="ECO:0000256" key="9">
    <source>
        <dbReference type="RuleBase" id="RU369079"/>
    </source>
</evidence>
<sequence length="169" mass="19124">MLEKTCKVIDSINSALGKTVSYATFAMALVMFAIVVLRYGFNVGWIAMQESVMYLHAAVFLLGSAFTFQHNGHVRVDVFYRRFSERKKAQVNLFGSLVFMLPVSLYIGIICYQYVLESWRLFEGSREPGGLPFVYILKSFLLVFAVSMALQAISDIAQQSLKLLRGEHD</sequence>
<dbReference type="PANTHER" id="PTHR35011:SF4">
    <property type="entry name" value="SLL1102 PROTEIN"/>
    <property type="match status" value="1"/>
</dbReference>
<evidence type="ECO:0000256" key="7">
    <source>
        <dbReference type="ARBA" id="ARBA00023136"/>
    </source>
</evidence>
<evidence type="ECO:0000256" key="2">
    <source>
        <dbReference type="ARBA" id="ARBA00022448"/>
    </source>
</evidence>
<evidence type="ECO:0000256" key="4">
    <source>
        <dbReference type="ARBA" id="ARBA00022519"/>
    </source>
</evidence>
<feature type="transmembrane region" description="Helical" evidence="9">
    <location>
        <begin position="135"/>
        <end position="153"/>
    </location>
</feature>
<dbReference type="PANTHER" id="PTHR35011">
    <property type="entry name" value="2,3-DIKETO-L-GULONATE TRAP TRANSPORTER SMALL PERMEASE PROTEIN YIAM"/>
    <property type="match status" value="1"/>
</dbReference>
<feature type="transmembrane region" description="Helical" evidence="9">
    <location>
        <begin position="91"/>
        <end position="115"/>
    </location>
</feature>
<organism evidence="11 12">
    <name type="scientific">Glaciecola siphonariae</name>
    <dbReference type="NCBI Taxonomy" id="521012"/>
    <lineage>
        <taxon>Bacteria</taxon>
        <taxon>Pseudomonadati</taxon>
        <taxon>Pseudomonadota</taxon>
        <taxon>Gammaproteobacteria</taxon>
        <taxon>Alteromonadales</taxon>
        <taxon>Alteromonadaceae</taxon>
        <taxon>Glaciecola</taxon>
    </lineage>
</organism>
<evidence type="ECO:0000256" key="6">
    <source>
        <dbReference type="ARBA" id="ARBA00022989"/>
    </source>
</evidence>
<dbReference type="Pfam" id="PF04290">
    <property type="entry name" value="DctQ"/>
    <property type="match status" value="1"/>
</dbReference>
<accession>A0ABV9LYL1</accession>
<evidence type="ECO:0000313" key="11">
    <source>
        <dbReference type="EMBL" id="MFC4701666.1"/>
    </source>
</evidence>
<evidence type="ECO:0000259" key="10">
    <source>
        <dbReference type="Pfam" id="PF04290"/>
    </source>
</evidence>
<name>A0ABV9LYL1_9ALTE</name>
<comment type="subcellular location">
    <subcellularLocation>
        <location evidence="1 9">Cell inner membrane</location>
        <topology evidence="1 9">Multi-pass membrane protein</topology>
    </subcellularLocation>
</comment>
<keyword evidence="6 9" id="KW-1133">Transmembrane helix</keyword>
<dbReference type="RefSeq" id="WP_382410358.1">
    <property type="nucleotide sequence ID" value="NZ_JBHSGU010000019.1"/>
</dbReference>
<comment type="caution">
    <text evidence="11">The sequence shown here is derived from an EMBL/GenBank/DDBJ whole genome shotgun (WGS) entry which is preliminary data.</text>
</comment>
<protein>
    <recommendedName>
        <fullName evidence="9">TRAP transporter small permease protein</fullName>
    </recommendedName>
</protein>
<evidence type="ECO:0000256" key="5">
    <source>
        <dbReference type="ARBA" id="ARBA00022692"/>
    </source>
</evidence>
<comment type="function">
    <text evidence="9">Part of the tripartite ATP-independent periplasmic (TRAP) transport system.</text>
</comment>
<dbReference type="InterPro" id="IPR007387">
    <property type="entry name" value="TRAP_DctQ"/>
</dbReference>